<dbReference type="GO" id="GO:0009263">
    <property type="term" value="P:deoxyribonucleotide biosynthetic process"/>
    <property type="evidence" value="ECO:0007669"/>
    <property type="project" value="UniProtKB-KW"/>
</dbReference>
<dbReference type="Proteomes" id="UP000323569">
    <property type="component" value="Unassembled WGS sequence"/>
</dbReference>
<dbReference type="InterPro" id="IPR033909">
    <property type="entry name" value="RNR_small"/>
</dbReference>
<evidence type="ECO:0000256" key="2">
    <source>
        <dbReference type="ARBA" id="ARBA00011209"/>
    </source>
</evidence>
<evidence type="ECO:0000256" key="3">
    <source>
        <dbReference type="ARBA" id="ARBA00047754"/>
    </source>
</evidence>
<dbReference type="UniPathway" id="UPA00326"/>
<dbReference type="SUPFAM" id="SSF47240">
    <property type="entry name" value="Ferritin-like"/>
    <property type="match status" value="1"/>
</dbReference>
<dbReference type="InterPro" id="IPR000358">
    <property type="entry name" value="RNR_small_fam"/>
</dbReference>
<feature type="binding site" evidence="6">
    <location>
        <position position="229"/>
    </location>
    <ligand>
        <name>Fe cation</name>
        <dbReference type="ChEBI" id="CHEBI:24875"/>
        <label>2</label>
    </ligand>
</feature>
<comment type="subunit">
    <text evidence="2">Tetramer of two alpha and two beta subunits.</text>
</comment>
<keyword evidence="4 7" id="KW-0560">Oxidoreductase</keyword>
<dbReference type="AlphaFoldDB" id="A0A5A5RDW1"/>
<feature type="binding site" evidence="6">
    <location>
        <position position="131"/>
    </location>
    <ligand>
        <name>Fe cation</name>
        <dbReference type="ChEBI" id="CHEBI:24875"/>
        <label>1</label>
    </ligand>
</feature>
<feature type="active site" evidence="5">
    <location>
        <position position="135"/>
    </location>
</feature>
<dbReference type="PANTHER" id="PTHR23409:SF18">
    <property type="entry name" value="RIBONUCLEOSIDE-DIPHOSPHATE REDUCTASE SUBUNIT M2"/>
    <property type="match status" value="1"/>
</dbReference>
<comment type="caution">
    <text evidence="7">The sequence shown here is derived from an EMBL/GenBank/DDBJ whole genome shotgun (WGS) entry which is preliminary data.</text>
</comment>
<dbReference type="PANTHER" id="PTHR23409">
    <property type="entry name" value="RIBONUCLEOSIDE-DIPHOSPHATE REDUCTASE SMALL CHAIN"/>
    <property type="match status" value="1"/>
</dbReference>
<proteinExistence type="inferred from homology"/>
<accession>A0A5A5RDW1</accession>
<evidence type="ECO:0000256" key="6">
    <source>
        <dbReference type="PIRSR" id="PIRSR000355-2"/>
    </source>
</evidence>
<reference evidence="7 8" key="1">
    <citation type="submission" date="2018-09" db="EMBL/GenBank/DDBJ databases">
        <title>Evolutionary history of phycoerythrin pigmentation in the water bloom-forming cyanobacterium Microcystis aeruginosa.</title>
        <authorList>
            <person name="Tanabe Y."/>
            <person name="Tanabe Y."/>
            <person name="Yamaguchi H."/>
        </authorList>
    </citation>
    <scope>NUCLEOTIDE SEQUENCE [LARGE SCALE GENOMIC DNA]</scope>
    <source>
        <strain evidence="7 8">NIES-2519</strain>
    </source>
</reference>
<dbReference type="PIRSF" id="PIRSF000355">
    <property type="entry name" value="NrdB"/>
    <property type="match status" value="1"/>
</dbReference>
<dbReference type="Gene3D" id="1.10.620.20">
    <property type="entry name" value="Ribonucleotide Reductase, subunit A"/>
    <property type="match status" value="1"/>
</dbReference>
<comment type="function">
    <text evidence="4">Provides the precursors necessary for DNA synthesis. Catalyzes the biosynthesis of deoxyribonucleotides from the corresponding ribonucleotides.</text>
</comment>
<organism evidence="7 8">
    <name type="scientific">Microcystis aeruginosa NIES-2519</name>
    <dbReference type="NCBI Taxonomy" id="2303981"/>
    <lineage>
        <taxon>Bacteria</taxon>
        <taxon>Bacillati</taxon>
        <taxon>Cyanobacteriota</taxon>
        <taxon>Cyanophyceae</taxon>
        <taxon>Oscillatoriophycideae</taxon>
        <taxon>Chroococcales</taxon>
        <taxon>Microcystaceae</taxon>
        <taxon>Microcystis</taxon>
    </lineage>
</organism>
<sequence length="355" mass="41540">MSLHLVNSCHSMPISPIFNPAGDDAIENRSIWFGNTTNLMQLNDVRYTWAVGLYQQMRENFWIPQRLDITQDVTEYGHLTDEERYAYDGILSYLTFLDSVQTCNIPHLKGSVTAPEISLCMAEQISQEAMHNQSYQYLIETIIPSDRRGEVYDFWRTDKVLRDRCEFIASLYQQYIDKQTTESYFIALLADYLLESLYFYNGFIFFYNLASRQLMSGSADVFKMINRDELSHVRLYQKLIPEAMAIFPHSVEQIYEMFDSAVKHECRWTNHIVGNDILGITEYSTEQYTKYLANIRLKAIGLEPLYREEKYKKSPYTHLERFSDTKKEGHTKANFFEATVTSYVMSSGLTGWDEI</sequence>
<dbReference type="Pfam" id="PF00268">
    <property type="entry name" value="Ribonuc_red_sm"/>
    <property type="match status" value="1"/>
</dbReference>
<keyword evidence="4 6" id="KW-0408">Iron</keyword>
<evidence type="ECO:0000313" key="7">
    <source>
        <dbReference type="EMBL" id="GCA71372.1"/>
    </source>
</evidence>
<dbReference type="RefSeq" id="WP_172969278.1">
    <property type="nucleotide sequence ID" value="NZ_BHVO01000052.1"/>
</dbReference>
<feature type="binding site" evidence="6">
    <location>
        <position position="232"/>
    </location>
    <ligand>
        <name>Fe cation</name>
        <dbReference type="ChEBI" id="CHEBI:24875"/>
        <label>2</label>
    </ligand>
</feature>
<dbReference type="NCBIfam" id="NF007184">
    <property type="entry name" value="PRK09614.1-3"/>
    <property type="match status" value="1"/>
</dbReference>
<dbReference type="GO" id="GO:0004748">
    <property type="term" value="F:ribonucleoside-diphosphate reductase activity, thioredoxin disulfide as acceptor"/>
    <property type="evidence" value="ECO:0007669"/>
    <property type="project" value="UniProtKB-EC"/>
</dbReference>
<dbReference type="InterPro" id="IPR009078">
    <property type="entry name" value="Ferritin-like_SF"/>
</dbReference>
<keyword evidence="4 6" id="KW-0479">Metal-binding</keyword>
<comment type="similarity">
    <text evidence="1 4">Belongs to the ribonucleoside diphosphate reductase small chain family.</text>
</comment>
<dbReference type="InterPro" id="IPR012348">
    <property type="entry name" value="RNR-like"/>
</dbReference>
<evidence type="ECO:0000313" key="8">
    <source>
        <dbReference type="Proteomes" id="UP000323569"/>
    </source>
</evidence>
<feature type="binding site" evidence="6">
    <location>
        <position position="128"/>
    </location>
    <ligand>
        <name>Fe cation</name>
        <dbReference type="ChEBI" id="CHEBI:24875"/>
        <label>2</label>
    </ligand>
</feature>
<gene>
    <name evidence="7" type="primary">nrdB</name>
    <name evidence="7" type="ORF">MiYa_02911</name>
</gene>
<dbReference type="CDD" id="cd01049">
    <property type="entry name" value="RNRR2"/>
    <property type="match status" value="1"/>
</dbReference>
<dbReference type="EC" id="1.17.4.1" evidence="4"/>
<protein>
    <recommendedName>
        <fullName evidence="4">Ribonucleoside-diphosphate reductase subunit beta</fullName>
        <ecNumber evidence="4">1.17.4.1</ecNumber>
    </recommendedName>
</protein>
<comment type="cofactor">
    <cofactor evidence="4 6">
        <name>Fe cation</name>
        <dbReference type="ChEBI" id="CHEBI:24875"/>
    </cofactor>
    <text evidence="4 6">Binds 2 iron ions per subunit.</text>
</comment>
<feature type="binding site" evidence="6">
    <location>
        <position position="98"/>
    </location>
    <ligand>
        <name>Fe cation</name>
        <dbReference type="ChEBI" id="CHEBI:24875"/>
        <label>2</label>
    </ligand>
</feature>
<evidence type="ECO:0000256" key="1">
    <source>
        <dbReference type="ARBA" id="ARBA00009303"/>
    </source>
</evidence>
<evidence type="ECO:0000256" key="5">
    <source>
        <dbReference type="PIRSR" id="PIRSR000355-1"/>
    </source>
</evidence>
<dbReference type="GO" id="GO:0046872">
    <property type="term" value="F:metal ion binding"/>
    <property type="evidence" value="ECO:0007669"/>
    <property type="project" value="UniProtKB-KW"/>
</dbReference>
<feature type="binding site" evidence="6">
    <location>
        <position position="195"/>
    </location>
    <ligand>
        <name>Fe cation</name>
        <dbReference type="ChEBI" id="CHEBI:24875"/>
        <label>2</label>
    </ligand>
</feature>
<comment type="catalytic activity">
    <reaction evidence="3 4">
        <text>a 2'-deoxyribonucleoside 5'-diphosphate + [thioredoxin]-disulfide + H2O = a ribonucleoside 5'-diphosphate + [thioredoxin]-dithiol</text>
        <dbReference type="Rhea" id="RHEA:23252"/>
        <dbReference type="Rhea" id="RHEA-COMP:10698"/>
        <dbReference type="Rhea" id="RHEA-COMP:10700"/>
        <dbReference type="ChEBI" id="CHEBI:15377"/>
        <dbReference type="ChEBI" id="CHEBI:29950"/>
        <dbReference type="ChEBI" id="CHEBI:50058"/>
        <dbReference type="ChEBI" id="CHEBI:57930"/>
        <dbReference type="ChEBI" id="CHEBI:73316"/>
        <dbReference type="EC" id="1.17.4.1"/>
    </reaction>
</comment>
<evidence type="ECO:0000256" key="4">
    <source>
        <dbReference type="PIRNR" id="PIRNR000355"/>
    </source>
</evidence>
<feature type="binding site" evidence="6">
    <location>
        <position position="128"/>
    </location>
    <ligand>
        <name>Fe cation</name>
        <dbReference type="ChEBI" id="CHEBI:24875"/>
        <label>1</label>
    </ligand>
</feature>
<name>A0A5A5RDW1_MICAE</name>
<keyword evidence="4" id="KW-0215">Deoxyribonucleotide synthesis</keyword>
<dbReference type="EMBL" id="BHVO01000052">
    <property type="protein sequence ID" value="GCA71372.1"/>
    <property type="molecule type" value="Genomic_DNA"/>
</dbReference>